<evidence type="ECO:0000313" key="2">
    <source>
        <dbReference type="Proteomes" id="UP001165121"/>
    </source>
</evidence>
<keyword evidence="2" id="KW-1185">Reference proteome</keyword>
<dbReference type="OrthoDB" id="113557at2759"/>
<sequence>MTSTSEIETAVDTAFTEARTDIALLFNWKFDTVTAFVARDNTLPDAAPSWLTTTPPHMIGTSLMNDIVAHLAPLGSGHLTRIMVSTLDAVQYGNIVSRLSAIEMHPFFQAAWTDGPIANIGLLQVVNGKHSPRNADRVPPFELRQVFA</sequence>
<reference evidence="1" key="1">
    <citation type="submission" date="2023-04" db="EMBL/GenBank/DDBJ databases">
        <title>Phytophthora fragariaefolia NBRC 109709.</title>
        <authorList>
            <person name="Ichikawa N."/>
            <person name="Sato H."/>
            <person name="Tonouchi N."/>
        </authorList>
    </citation>
    <scope>NUCLEOTIDE SEQUENCE</scope>
    <source>
        <strain evidence="1">NBRC 109709</strain>
    </source>
</reference>
<accession>A0A9W7D6K6</accession>
<comment type="caution">
    <text evidence="1">The sequence shown here is derived from an EMBL/GenBank/DDBJ whole genome shotgun (WGS) entry which is preliminary data.</text>
</comment>
<dbReference type="Proteomes" id="UP001165121">
    <property type="component" value="Unassembled WGS sequence"/>
</dbReference>
<proteinExistence type="predicted"/>
<dbReference type="AlphaFoldDB" id="A0A9W7D6K6"/>
<evidence type="ECO:0000313" key="1">
    <source>
        <dbReference type="EMBL" id="GMF54284.1"/>
    </source>
</evidence>
<gene>
    <name evidence="1" type="ORF">Pfra01_002261800</name>
</gene>
<dbReference type="EMBL" id="BSXT01003470">
    <property type="protein sequence ID" value="GMF54284.1"/>
    <property type="molecule type" value="Genomic_DNA"/>
</dbReference>
<protein>
    <submittedName>
        <fullName evidence="1">Unnamed protein product</fullName>
    </submittedName>
</protein>
<organism evidence="1 2">
    <name type="scientific">Phytophthora fragariaefolia</name>
    <dbReference type="NCBI Taxonomy" id="1490495"/>
    <lineage>
        <taxon>Eukaryota</taxon>
        <taxon>Sar</taxon>
        <taxon>Stramenopiles</taxon>
        <taxon>Oomycota</taxon>
        <taxon>Peronosporomycetes</taxon>
        <taxon>Peronosporales</taxon>
        <taxon>Peronosporaceae</taxon>
        <taxon>Phytophthora</taxon>
    </lineage>
</organism>
<name>A0A9W7D6K6_9STRA</name>